<reference evidence="3" key="1">
    <citation type="journal article" date="2013" name="Proc. Natl. Acad. Sci. U.S.A.">
        <title>Improving the coverage of the cyanobacterial phylum using diversity-driven genome sequencing.</title>
        <authorList>
            <person name="Shih P.M."/>
            <person name="Wu D."/>
            <person name="Latifi A."/>
            <person name="Axen S.D."/>
            <person name="Fewer D.P."/>
            <person name="Talla E."/>
            <person name="Calteau A."/>
            <person name="Cai F."/>
            <person name="Tandeau de Marsac N."/>
            <person name="Rippka R."/>
            <person name="Herdman M."/>
            <person name="Sivonen K."/>
            <person name="Coursin T."/>
            <person name="Laurent T."/>
            <person name="Goodwin L."/>
            <person name="Nolan M."/>
            <person name="Davenport K.W."/>
            <person name="Han C.S."/>
            <person name="Rubin E.M."/>
            <person name="Eisen J.A."/>
            <person name="Woyke T."/>
            <person name="Gugger M."/>
            <person name="Kerfeld C.A."/>
        </authorList>
    </citation>
    <scope>NUCLEOTIDE SEQUENCE [LARGE SCALE GENOMIC DNA]</scope>
    <source>
        <strain evidence="3">ATCC 27899 / PCC 7122</strain>
    </source>
</reference>
<dbReference type="eggNOG" id="ENOG502Z935">
    <property type="taxonomic scope" value="Bacteria"/>
</dbReference>
<keyword evidence="1" id="KW-0812">Transmembrane</keyword>
<dbReference type="PATRIC" id="fig|272123.3.peg.942"/>
<dbReference type="OrthoDB" id="468482at2"/>
<evidence type="ECO:0000313" key="3">
    <source>
        <dbReference type="Proteomes" id="UP000010474"/>
    </source>
</evidence>
<keyword evidence="3" id="KW-1185">Reference proteome</keyword>
<evidence type="ECO:0000313" key="2">
    <source>
        <dbReference type="EMBL" id="AFZ56437.1"/>
    </source>
</evidence>
<sequence>MSQKRHSVQAMLRISKKNSRKFLRAAKKQLIHLLRTTFRTTRNRETSNAGFILPTVAMVSIVVVLLTVAIMFRSFDRAKNASNVRVNEAVINAATPAIDRARAKINKLFEDKRLPRATPADSVLYETLANNINEYTFGDETKLRLVSGANESLTAWRFPVDTDNNGRFDSYTLYGIYLRNPPLSGNQYTRSRNPLESRTQPMASNNGGAGCEDTFGTSATLVGINGWFKFGSRLKKAFFVYTATVPITTTTTIPTATSTNYEVFKGNKGFSAVEYQQDRVQLPVINNAVLYEDDLELTPGADFKLNGRVFTNSNLLVGSDGATITLYQISSKDSCFYEPDNAKVIVGGNIGIGRFISTSDLNNGAVVHLFNGTGDVSTSQIKDHKTVTDNPSLITYNSLAYVQRINRLVEAQIANNENTDPTEVKEGIQKTKDDLGLDSYTTEEEARFRTEQLQLYFQKRTRRVPYREVAFGGNALGTYATTTPLTGSGDTLRPINTWSFPNNPVNGKVGTGYTGLTLRPNTSTKLYPSATEPTRLQTTYGGKEQFLGDRIAVGNNLPQLWIKGGVFVGPNAADTQSISGINWDNPTTPTVPRTRRSLVETLADVGSTDRDGIWEQAAATVPDNPQDPIGGLRVITGAGIYLPEGYTTTGKNDGTDTTYAVAKTGTINIWSDMMPVASSTATSPSSTVDPNIILPNALTPYLRMRATAVYHYKSTGYNEDTPIPIACVSSYYDPTSENLARNKSGLADVSPVDRLTTQPYNTTINTNNGNSHNGIVYGAPNKAVSDYQDVLDYQAQLKYPNGRWVNEPLQTALAKTAANRTIAEQSAIDAEICALQIFDGSIPAPSTPLPIPHGAIQEVAFLDARQVKAVHNDVTLGVETFTNADGFCPLATGDCPLGVPANVVAAVPDAADYDLPIRDRQPLEIRATVLNIGQLRTTAIGGTTPSQEYLLPNSGIIYAARNDALIDASSDLPDATAKKSESTVDYKLDPTRRPNGIMLLNGSEIWREEDYRDEEKGLILTTDLPVYLKGDFNLHDEQEFTTDLTDDWGNFYTRAKSTRNPNFACRPNDLRLPNCTTGDKWRPASILADAITALSNNFRLGFRDEGDYDLNNNLGDSESITALKKVGFFANTFATNASWYNTGATLRGYPKDLESTVTTPNAFQGSTYVNNFVTPIQRRATFNEYLMEICPKLPVSKCGPEDWYVNYDAPNSANNIRLWKPTGDTTSNVLLTNGTVPESSLNAGTTATVFAPTDPLKRYPRRVAFKRVSSTDSFNGDLVLDGSNRPTPLGIISDNVEEFPYTRTTYPQTNPNALWFKTTTSTTQKADNNNNSDPVNTKLLLANETLTATKDSHPRLLPVLQVNDPFDTPASASTADVGTNSNSNWLQVATETTFNVIMAAGDTPARPTEDNGGLHNFTRFLEHWNPAASNVKARINGSFMQLKKSAYATASFTTSLEGADNSLLYQIGINGGRGSFYLPPERQWGYDVGLLSQSPDLFAQKLVTIPPDKPDEYVREVGRDDIWVQTLLCAKTTETNTPNAIDDDQRGTCP</sequence>
<dbReference type="RefSeq" id="WP_015213090.1">
    <property type="nucleotide sequence ID" value="NC_019771.1"/>
</dbReference>
<name>K9ZCW0_ANACC</name>
<evidence type="ECO:0000256" key="1">
    <source>
        <dbReference type="SAM" id="Phobius"/>
    </source>
</evidence>
<proteinExistence type="predicted"/>
<keyword evidence="1" id="KW-1133">Transmembrane helix</keyword>
<organism evidence="2 3">
    <name type="scientific">Anabaena cylindrica (strain ATCC 27899 / PCC 7122)</name>
    <dbReference type="NCBI Taxonomy" id="272123"/>
    <lineage>
        <taxon>Bacteria</taxon>
        <taxon>Bacillati</taxon>
        <taxon>Cyanobacteriota</taxon>
        <taxon>Cyanophyceae</taxon>
        <taxon>Nostocales</taxon>
        <taxon>Nostocaceae</taxon>
        <taxon>Anabaena</taxon>
    </lineage>
</organism>
<dbReference type="InterPro" id="IPR049774">
    <property type="entry name" value="EPS_HpsA-like"/>
</dbReference>
<dbReference type="Proteomes" id="UP000010474">
    <property type="component" value="Chromosome"/>
</dbReference>
<feature type="transmembrane region" description="Helical" evidence="1">
    <location>
        <begin position="49"/>
        <end position="72"/>
    </location>
</feature>
<accession>K9ZCW0</accession>
<dbReference type="STRING" id="272123.Anacy_0860"/>
<keyword evidence="1" id="KW-0472">Membrane</keyword>
<dbReference type="EMBL" id="CP003659">
    <property type="protein sequence ID" value="AFZ56437.1"/>
    <property type="molecule type" value="Genomic_DNA"/>
</dbReference>
<dbReference type="KEGG" id="acy:Anacy_0860"/>
<dbReference type="NCBIfam" id="NF038301">
    <property type="entry name" value="EPS_HpsA"/>
    <property type="match status" value="1"/>
</dbReference>
<dbReference type="HOGENOM" id="CLU_000579_0_0_3"/>
<gene>
    <name evidence="2" type="ordered locus">Anacy_0860</name>
</gene>
<protein>
    <submittedName>
        <fullName evidence="2">Uncharacterized protein</fullName>
    </submittedName>
</protein>